<keyword evidence="2" id="KW-1185">Reference proteome</keyword>
<evidence type="ECO:0000313" key="2">
    <source>
        <dbReference type="Proteomes" id="UP000033070"/>
    </source>
</evidence>
<dbReference type="InterPro" id="IPR030913">
    <property type="entry name" value="Csp1_Cys_rich"/>
</dbReference>
<dbReference type="InterPro" id="IPR005560">
    <property type="entry name" value="Csp_YhjQ"/>
</dbReference>
<sequence length="168" mass="18169">MPHEAKCPCKSNHEKENDMNRREMLMGVAAAAATITTGRAFAESHEHMDHTHMAHDHVSNPNQKLIDAAADCVSKAQLCLSHCIVSMGKGETDLAACANSASQVEATCATLQKLAALNSKRLAAYAKVAMDICKDCEEECKKTEKHPECKACMEACAACYKECKKLVG</sequence>
<dbReference type="STRING" id="1188319.OYT1_00211"/>
<dbReference type="Proteomes" id="UP000033070">
    <property type="component" value="Chromosome"/>
</dbReference>
<evidence type="ECO:0008006" key="3">
    <source>
        <dbReference type="Google" id="ProtNLM"/>
    </source>
</evidence>
<protein>
    <recommendedName>
        <fullName evidence="3">Four-helix bundle copper-binding protein</fullName>
    </recommendedName>
</protein>
<organism evidence="1 2">
    <name type="scientific">Ferriphaselus amnicola</name>
    <dbReference type="NCBI Taxonomy" id="1188319"/>
    <lineage>
        <taxon>Bacteria</taxon>
        <taxon>Pseudomonadati</taxon>
        <taxon>Pseudomonadota</taxon>
        <taxon>Betaproteobacteria</taxon>
        <taxon>Nitrosomonadales</taxon>
        <taxon>Gallionellaceae</taxon>
        <taxon>Ferriphaselus</taxon>
    </lineage>
</organism>
<dbReference type="Gene3D" id="1.20.1270.360">
    <property type="match status" value="1"/>
</dbReference>
<gene>
    <name evidence="1" type="ORF">OYT1_ch0541</name>
</gene>
<reference evidence="1 2" key="1">
    <citation type="submission" date="2018-06" db="EMBL/GenBank/DDBJ databases">
        <title>OYT1 Genome Sequencing.</title>
        <authorList>
            <person name="Kato S."/>
            <person name="Itoh T."/>
            <person name="Ohkuma M."/>
        </authorList>
    </citation>
    <scope>NUCLEOTIDE SEQUENCE [LARGE SCALE GENOMIC DNA]</scope>
    <source>
        <strain evidence="1 2">OYT1</strain>
    </source>
</reference>
<dbReference type="EMBL" id="AP018738">
    <property type="protein sequence ID" value="BBE50108.1"/>
    <property type="molecule type" value="Genomic_DNA"/>
</dbReference>
<dbReference type="PANTHER" id="PTHR37310">
    <property type="entry name" value="CYTOPLASMIC PROTEIN-RELATED"/>
    <property type="match status" value="1"/>
</dbReference>
<dbReference type="KEGG" id="fam:OYT1_ch0541"/>
<accession>A0A2Z6G9H2</accession>
<dbReference type="PROSITE" id="PS51318">
    <property type="entry name" value="TAT"/>
    <property type="match status" value="1"/>
</dbReference>
<dbReference type="PANTHER" id="PTHR37310:SF1">
    <property type="entry name" value="CYTOPLASMIC PROTEIN"/>
    <property type="match status" value="1"/>
</dbReference>
<dbReference type="InterPro" id="IPR006311">
    <property type="entry name" value="TAT_signal"/>
</dbReference>
<proteinExistence type="predicted"/>
<evidence type="ECO:0000313" key="1">
    <source>
        <dbReference type="EMBL" id="BBE50108.1"/>
    </source>
</evidence>
<dbReference type="Pfam" id="PF03860">
    <property type="entry name" value="Csp"/>
    <property type="match status" value="1"/>
</dbReference>
<dbReference type="NCBIfam" id="TIGR04401">
    <property type="entry name" value="TAT_Cys_rich"/>
    <property type="match status" value="1"/>
</dbReference>
<name>A0A2Z6G9H2_9PROT</name>
<dbReference type="AlphaFoldDB" id="A0A2Z6G9H2"/>